<dbReference type="Pfam" id="PF03259">
    <property type="entry name" value="Robl_LC7"/>
    <property type="match status" value="1"/>
</dbReference>
<keyword evidence="3" id="KW-1185">Reference proteome</keyword>
<dbReference type="AlphaFoldDB" id="A0A2A2T9V9"/>
<evidence type="ECO:0000259" key="1">
    <source>
        <dbReference type="SMART" id="SM00960"/>
    </source>
</evidence>
<dbReference type="GO" id="GO:0060090">
    <property type="term" value="F:molecular adaptor activity"/>
    <property type="evidence" value="ECO:0007669"/>
    <property type="project" value="InterPro"/>
</dbReference>
<sequence>MPLGKIIKLITGGFQKRTSEPANILKLSEVEKSIVEEPVVVKSTSLIPIESDNTTFAMVDKPLLRSIATDNSFSSTFSTTTSSVDTPLPIISQGKNMINISMLQEELQSFVSGASDVQGAALVTPDGLELASVLPGGMDEERTAAMSASMLSLGERIGRELARGVVERIVVEGEKGYGVLVSCGSDAVLLVLAGTGVKQGILFLEVKRVVAKLAPLLG</sequence>
<proteinExistence type="predicted"/>
<dbReference type="GO" id="GO:0005085">
    <property type="term" value="F:guanyl-nucleotide exchange factor activity"/>
    <property type="evidence" value="ECO:0007669"/>
    <property type="project" value="InterPro"/>
</dbReference>
<evidence type="ECO:0000313" key="3">
    <source>
        <dbReference type="Proteomes" id="UP000218238"/>
    </source>
</evidence>
<protein>
    <recommendedName>
        <fullName evidence="1">Roadblock/LAMTOR2 domain-containing protein</fullName>
    </recommendedName>
</protein>
<organism evidence="2 3">
    <name type="scientific">Brunnivagina elsteri CCALA 953</name>
    <dbReference type="NCBI Taxonomy" id="987040"/>
    <lineage>
        <taxon>Bacteria</taxon>
        <taxon>Bacillati</taxon>
        <taxon>Cyanobacteriota</taxon>
        <taxon>Cyanophyceae</taxon>
        <taxon>Nostocales</taxon>
        <taxon>Calotrichaceae</taxon>
        <taxon>Brunnivagina</taxon>
    </lineage>
</organism>
<dbReference type="SMART" id="SM00960">
    <property type="entry name" value="Robl_LC7"/>
    <property type="match status" value="1"/>
</dbReference>
<gene>
    <name evidence="2" type="ORF">CK510_30050</name>
</gene>
<accession>A0A2A2T9V9</accession>
<feature type="domain" description="Roadblock/LAMTOR2" evidence="1">
    <location>
        <begin position="104"/>
        <end position="193"/>
    </location>
</feature>
<dbReference type="SUPFAM" id="SSF103196">
    <property type="entry name" value="Roadblock/LC7 domain"/>
    <property type="match status" value="1"/>
</dbReference>
<dbReference type="EMBL" id="NTFS01000704">
    <property type="protein sequence ID" value="PAX45752.1"/>
    <property type="molecule type" value="Genomic_DNA"/>
</dbReference>
<reference evidence="2 3" key="1">
    <citation type="submission" date="2017-08" db="EMBL/GenBank/DDBJ databases">
        <title>Draft genome sequence of filamentous cyanobacterium Calothrix elsteri CCALA 953.</title>
        <authorList>
            <person name="Gagunashvili A.N."/>
            <person name="Elster J."/>
            <person name="Andresson O.S."/>
        </authorList>
    </citation>
    <scope>NUCLEOTIDE SEQUENCE [LARGE SCALE GENOMIC DNA]</scope>
    <source>
        <strain evidence="2 3">CCALA 953</strain>
    </source>
</reference>
<dbReference type="InterPro" id="IPR037587">
    <property type="entry name" value="LAMTOR2-like"/>
</dbReference>
<dbReference type="PANTHER" id="PTHR13323">
    <property type="entry name" value="LATE ENDOSOMAL/LYSOSOMAL MP1 INTERACTING PROTEIN"/>
    <property type="match status" value="1"/>
</dbReference>
<dbReference type="Proteomes" id="UP000218238">
    <property type="component" value="Unassembled WGS sequence"/>
</dbReference>
<dbReference type="RefSeq" id="WP_095725078.1">
    <property type="nucleotide sequence ID" value="NZ_NTFS01000704.1"/>
</dbReference>
<name>A0A2A2T9V9_9CYAN</name>
<evidence type="ECO:0000313" key="2">
    <source>
        <dbReference type="EMBL" id="PAX45752.1"/>
    </source>
</evidence>
<dbReference type="GO" id="GO:0032008">
    <property type="term" value="P:positive regulation of TOR signaling"/>
    <property type="evidence" value="ECO:0007669"/>
    <property type="project" value="InterPro"/>
</dbReference>
<dbReference type="InterPro" id="IPR004942">
    <property type="entry name" value="Roadblock/LAMTOR2_dom"/>
</dbReference>
<dbReference type="OrthoDB" id="513103at2"/>
<dbReference type="Gene3D" id="3.30.450.30">
    <property type="entry name" value="Dynein light chain 2a, cytoplasmic"/>
    <property type="match status" value="1"/>
</dbReference>
<comment type="caution">
    <text evidence="2">The sequence shown here is derived from an EMBL/GenBank/DDBJ whole genome shotgun (WGS) entry which is preliminary data.</text>
</comment>